<reference evidence="1 2" key="1">
    <citation type="submission" date="2016-11" db="EMBL/GenBank/DDBJ databases">
        <authorList>
            <person name="Jaros S."/>
            <person name="Januszkiewicz K."/>
            <person name="Wedrychowicz H."/>
        </authorList>
    </citation>
    <scope>NUCLEOTIDE SEQUENCE [LARGE SCALE GENOMIC DNA]</scope>
    <source>
        <strain evidence="1 2">DSM 21758</strain>
    </source>
</reference>
<dbReference type="EMBL" id="FQZB01000003">
    <property type="protein sequence ID" value="SHI34338.1"/>
    <property type="molecule type" value="Genomic_DNA"/>
</dbReference>
<accession>A0A1M6ADE6</accession>
<protein>
    <submittedName>
        <fullName evidence="1">Uncharacterized protein</fullName>
    </submittedName>
</protein>
<dbReference type="Proteomes" id="UP000184310">
    <property type="component" value="Unassembled WGS sequence"/>
</dbReference>
<evidence type="ECO:0000313" key="1">
    <source>
        <dbReference type="EMBL" id="SHI34338.1"/>
    </source>
</evidence>
<proteinExistence type="predicted"/>
<dbReference type="OrthoDB" id="1935617at2"/>
<dbReference type="RefSeq" id="WP_072984112.1">
    <property type="nucleotide sequence ID" value="NZ_FQZB01000003.1"/>
</dbReference>
<keyword evidence="2" id="KW-1185">Reference proteome</keyword>
<name>A0A1M6ADE6_9CLOT</name>
<sequence length="69" mass="7983">MSQSHIDSEKLNRLSKGQYFEYRDVVEDNLPTTQHSQDGAVFKQEVQNNVFNNIIVNGQEGTHTIYQKI</sequence>
<dbReference type="AlphaFoldDB" id="A0A1M6ADE6"/>
<organism evidence="1 2">
    <name type="scientific">Clostridium cavendishii DSM 21758</name>
    <dbReference type="NCBI Taxonomy" id="1121302"/>
    <lineage>
        <taxon>Bacteria</taxon>
        <taxon>Bacillati</taxon>
        <taxon>Bacillota</taxon>
        <taxon>Clostridia</taxon>
        <taxon>Eubacteriales</taxon>
        <taxon>Clostridiaceae</taxon>
        <taxon>Clostridium</taxon>
    </lineage>
</organism>
<dbReference type="STRING" id="1121302.SAMN02745163_00051"/>
<evidence type="ECO:0000313" key="2">
    <source>
        <dbReference type="Proteomes" id="UP000184310"/>
    </source>
</evidence>
<gene>
    <name evidence="1" type="ORF">SAMN02745163_00051</name>
</gene>